<dbReference type="Proteomes" id="UP000295157">
    <property type="component" value="Unassembled WGS sequence"/>
</dbReference>
<dbReference type="EMBL" id="SMJZ01000164">
    <property type="protein sequence ID" value="TDC01253.1"/>
    <property type="molecule type" value="Genomic_DNA"/>
</dbReference>
<evidence type="ECO:0000313" key="2">
    <source>
        <dbReference type="EMBL" id="TDC01253.1"/>
    </source>
</evidence>
<keyword evidence="1" id="KW-0732">Signal</keyword>
<feature type="signal peptide" evidence="1">
    <location>
        <begin position="1"/>
        <end position="30"/>
    </location>
</feature>
<feature type="chain" id="PRO_5020923204" description="Secreted protein" evidence="1">
    <location>
        <begin position="31"/>
        <end position="106"/>
    </location>
</feature>
<gene>
    <name evidence="2" type="ORF">E1267_32415</name>
</gene>
<evidence type="ECO:0008006" key="4">
    <source>
        <dbReference type="Google" id="ProtNLM"/>
    </source>
</evidence>
<name>A0A4R4N2E8_9ACTN</name>
<keyword evidence="3" id="KW-1185">Reference proteome</keyword>
<dbReference type="AlphaFoldDB" id="A0A4R4N2E8"/>
<dbReference type="RefSeq" id="WP_132338188.1">
    <property type="nucleotide sequence ID" value="NZ_SMJZ01000164.1"/>
</dbReference>
<organism evidence="2 3">
    <name type="scientific">Nonomuraea longispora</name>
    <dbReference type="NCBI Taxonomy" id="1848320"/>
    <lineage>
        <taxon>Bacteria</taxon>
        <taxon>Bacillati</taxon>
        <taxon>Actinomycetota</taxon>
        <taxon>Actinomycetes</taxon>
        <taxon>Streptosporangiales</taxon>
        <taxon>Streptosporangiaceae</taxon>
        <taxon>Nonomuraea</taxon>
    </lineage>
</organism>
<evidence type="ECO:0000313" key="3">
    <source>
        <dbReference type="Proteomes" id="UP000295157"/>
    </source>
</evidence>
<dbReference type="OrthoDB" id="9815928at2"/>
<sequence length="106" mass="11320">MRHWSKSTAVLATVCAIAGLTLVGAPAAQAATSMPCAAVRGSGPNLDDGWGVMKGSYNLKVKPKMRSCNERRIKGTRTHGCTSVANFRSVHGSSYPKCWNKSKDHT</sequence>
<reference evidence="2 3" key="1">
    <citation type="submission" date="2019-02" db="EMBL/GenBank/DDBJ databases">
        <title>Draft genome sequences of novel Actinobacteria.</title>
        <authorList>
            <person name="Sahin N."/>
            <person name="Ay H."/>
            <person name="Saygin H."/>
        </authorList>
    </citation>
    <scope>NUCLEOTIDE SEQUENCE [LARGE SCALE GENOMIC DNA]</scope>
    <source>
        <strain evidence="2 3">KC201</strain>
    </source>
</reference>
<accession>A0A4R4N2E8</accession>
<evidence type="ECO:0000256" key="1">
    <source>
        <dbReference type="SAM" id="SignalP"/>
    </source>
</evidence>
<comment type="caution">
    <text evidence="2">The sequence shown here is derived from an EMBL/GenBank/DDBJ whole genome shotgun (WGS) entry which is preliminary data.</text>
</comment>
<proteinExistence type="predicted"/>
<protein>
    <recommendedName>
        <fullName evidence="4">Secreted protein</fullName>
    </recommendedName>
</protein>